<dbReference type="EMBL" id="CAKLDM010000005">
    <property type="protein sequence ID" value="CAH0543230.1"/>
    <property type="molecule type" value="Genomic_DNA"/>
</dbReference>
<evidence type="ECO:0000313" key="2">
    <source>
        <dbReference type="EMBL" id="CAH0543230.1"/>
    </source>
</evidence>
<dbReference type="CDD" id="cd07996">
    <property type="entry name" value="WGR_MMR_like"/>
    <property type="match status" value="1"/>
</dbReference>
<dbReference type="InterPro" id="IPR036930">
    <property type="entry name" value="WGR_dom_sf"/>
</dbReference>
<evidence type="ECO:0000313" key="3">
    <source>
        <dbReference type="Proteomes" id="UP000838748"/>
    </source>
</evidence>
<accession>A0ABM9A9K8</accession>
<dbReference type="Proteomes" id="UP000838748">
    <property type="component" value="Unassembled WGS sequence"/>
</dbReference>
<reference evidence="2" key="1">
    <citation type="submission" date="2021-11" db="EMBL/GenBank/DDBJ databases">
        <authorList>
            <person name="Rodrigo-Torres L."/>
            <person name="Arahal R. D."/>
            <person name="Lucena T."/>
        </authorList>
    </citation>
    <scope>NUCLEOTIDE SEQUENCE</scope>
    <source>
        <strain evidence="2">CECT 7928</strain>
    </source>
</reference>
<dbReference type="SUPFAM" id="SSF142921">
    <property type="entry name" value="WGR domain-like"/>
    <property type="match status" value="1"/>
</dbReference>
<feature type="domain" description="WGR" evidence="1">
    <location>
        <begin position="1"/>
        <end position="84"/>
    </location>
</feature>
<organism evidence="2 3">
    <name type="scientific">Vibrio marisflavi CECT 7928</name>
    <dbReference type="NCBI Taxonomy" id="634439"/>
    <lineage>
        <taxon>Bacteria</taxon>
        <taxon>Pseudomonadati</taxon>
        <taxon>Pseudomonadota</taxon>
        <taxon>Gammaproteobacteria</taxon>
        <taxon>Vibrionales</taxon>
        <taxon>Vibrionaceae</taxon>
        <taxon>Vibrio</taxon>
    </lineage>
</organism>
<dbReference type="Gene3D" id="2.20.140.10">
    <property type="entry name" value="WGR domain"/>
    <property type="match status" value="1"/>
</dbReference>
<sequence>MLCFYLVVQIKNKYLKIFYEKLTRYYCLSLERDLFDWIVLKFYGRIGTRLGQSRSVAFDTQEEAQRYFDKEHKRRLKRGHKVTA</sequence>
<comment type="caution">
    <text evidence="2">The sequence shown here is derived from an EMBL/GenBank/DDBJ whole genome shotgun (WGS) entry which is preliminary data.</text>
</comment>
<dbReference type="InterPro" id="IPR008893">
    <property type="entry name" value="WGR_domain"/>
</dbReference>
<name>A0ABM9A9K8_9VIBR</name>
<dbReference type="Pfam" id="PF05406">
    <property type="entry name" value="WGR"/>
    <property type="match status" value="1"/>
</dbReference>
<dbReference type="InterPro" id="IPR049809">
    <property type="entry name" value="YehF/YfeS-like_WGR"/>
</dbReference>
<dbReference type="PROSITE" id="PS51977">
    <property type="entry name" value="WGR"/>
    <property type="match status" value="1"/>
</dbReference>
<proteinExistence type="predicted"/>
<keyword evidence="3" id="KW-1185">Reference proteome</keyword>
<gene>
    <name evidence="2" type="ORF">VMF7928_04482</name>
</gene>
<protein>
    <recommendedName>
        <fullName evidence="1">WGR domain-containing protein</fullName>
    </recommendedName>
</protein>
<evidence type="ECO:0000259" key="1">
    <source>
        <dbReference type="PROSITE" id="PS51977"/>
    </source>
</evidence>